<dbReference type="EMBL" id="CM001218">
    <property type="protein sequence ID" value="AES65892.2"/>
    <property type="molecule type" value="Genomic_DNA"/>
</dbReference>
<accession>G7IQK8</accession>
<evidence type="ECO:0000313" key="3">
    <source>
        <dbReference type="Proteomes" id="UP000002051"/>
    </source>
</evidence>
<reference evidence="1 3" key="2">
    <citation type="journal article" date="2014" name="BMC Genomics">
        <title>An improved genome release (version Mt4.0) for the model legume Medicago truncatula.</title>
        <authorList>
            <person name="Tang H."/>
            <person name="Krishnakumar V."/>
            <person name="Bidwell S."/>
            <person name="Rosen B."/>
            <person name="Chan A."/>
            <person name="Zhou S."/>
            <person name="Gentzbittel L."/>
            <person name="Childs K.L."/>
            <person name="Yandell M."/>
            <person name="Gundlach H."/>
            <person name="Mayer K.F."/>
            <person name="Schwartz D.C."/>
            <person name="Town C.D."/>
        </authorList>
    </citation>
    <scope>GENOME REANNOTATION</scope>
    <source>
        <strain evidence="2 3">cv. Jemalong A17</strain>
    </source>
</reference>
<organism evidence="1 3">
    <name type="scientific">Medicago truncatula</name>
    <name type="common">Barrel medic</name>
    <name type="synonym">Medicago tribuloides</name>
    <dbReference type="NCBI Taxonomy" id="3880"/>
    <lineage>
        <taxon>Eukaryota</taxon>
        <taxon>Viridiplantae</taxon>
        <taxon>Streptophyta</taxon>
        <taxon>Embryophyta</taxon>
        <taxon>Tracheophyta</taxon>
        <taxon>Spermatophyta</taxon>
        <taxon>Magnoliopsida</taxon>
        <taxon>eudicotyledons</taxon>
        <taxon>Gunneridae</taxon>
        <taxon>Pentapetalae</taxon>
        <taxon>rosids</taxon>
        <taxon>fabids</taxon>
        <taxon>Fabales</taxon>
        <taxon>Fabaceae</taxon>
        <taxon>Papilionoideae</taxon>
        <taxon>50 kb inversion clade</taxon>
        <taxon>NPAAA clade</taxon>
        <taxon>Hologalegina</taxon>
        <taxon>IRL clade</taxon>
        <taxon>Trifolieae</taxon>
        <taxon>Medicago</taxon>
    </lineage>
</organism>
<name>G7IQK8_MEDTR</name>
<evidence type="ECO:0000313" key="1">
    <source>
        <dbReference type="EMBL" id="AES65892.2"/>
    </source>
</evidence>
<dbReference type="STRING" id="3880.G7IQK8"/>
<dbReference type="eggNOG" id="KOG1520">
    <property type="taxonomic scope" value="Eukaryota"/>
</dbReference>
<dbReference type="PANTHER" id="PTHR10426:SF57">
    <property type="entry name" value="STRICTOSIDINE SYNTHASE"/>
    <property type="match status" value="1"/>
</dbReference>
<accession>A0A0C3V3F2</accession>
<evidence type="ECO:0000313" key="2">
    <source>
        <dbReference type="EnsemblPlants" id="AES65892"/>
    </source>
</evidence>
<dbReference type="EnsemblPlants" id="AES65892">
    <property type="protein sequence ID" value="AES65892"/>
    <property type="gene ID" value="MTR_2g058430"/>
</dbReference>
<dbReference type="GO" id="GO:0016787">
    <property type="term" value="F:hydrolase activity"/>
    <property type="evidence" value="ECO:0000318"/>
    <property type="project" value="GO_Central"/>
</dbReference>
<dbReference type="InterPro" id="IPR011042">
    <property type="entry name" value="6-blade_b-propeller_TolB-like"/>
</dbReference>
<dbReference type="PANTHER" id="PTHR10426">
    <property type="entry name" value="STRICTOSIDINE SYNTHASE-RELATED"/>
    <property type="match status" value="1"/>
</dbReference>
<dbReference type="SUPFAM" id="SSF63829">
    <property type="entry name" value="Calcium-dependent phosphotriesterase"/>
    <property type="match status" value="1"/>
</dbReference>
<dbReference type="PaxDb" id="3880-AES65892"/>
<reference evidence="1 3" key="1">
    <citation type="journal article" date="2011" name="Nature">
        <title>The Medicago genome provides insight into the evolution of rhizobial symbioses.</title>
        <authorList>
            <person name="Young N.D."/>
            <person name="Debelle F."/>
            <person name="Oldroyd G.E."/>
            <person name="Geurts R."/>
            <person name="Cannon S.B."/>
            <person name="Udvardi M.K."/>
            <person name="Benedito V.A."/>
            <person name="Mayer K.F."/>
            <person name="Gouzy J."/>
            <person name="Schoof H."/>
            <person name="Van de Peer Y."/>
            <person name="Proost S."/>
            <person name="Cook D.R."/>
            <person name="Meyers B.C."/>
            <person name="Spannagl M."/>
            <person name="Cheung F."/>
            <person name="De Mita S."/>
            <person name="Krishnakumar V."/>
            <person name="Gundlach H."/>
            <person name="Zhou S."/>
            <person name="Mudge J."/>
            <person name="Bharti A.K."/>
            <person name="Murray J.D."/>
            <person name="Naoumkina M.A."/>
            <person name="Rosen B."/>
            <person name="Silverstein K.A."/>
            <person name="Tang H."/>
            <person name="Rombauts S."/>
            <person name="Zhao P.X."/>
            <person name="Zhou P."/>
            <person name="Barbe V."/>
            <person name="Bardou P."/>
            <person name="Bechner M."/>
            <person name="Bellec A."/>
            <person name="Berger A."/>
            <person name="Berges H."/>
            <person name="Bidwell S."/>
            <person name="Bisseling T."/>
            <person name="Choisne N."/>
            <person name="Couloux A."/>
            <person name="Denny R."/>
            <person name="Deshpande S."/>
            <person name="Dai X."/>
            <person name="Doyle J.J."/>
            <person name="Dudez A.M."/>
            <person name="Farmer A.D."/>
            <person name="Fouteau S."/>
            <person name="Franken C."/>
            <person name="Gibelin C."/>
            <person name="Gish J."/>
            <person name="Goldstein S."/>
            <person name="Gonzalez A.J."/>
            <person name="Green P.J."/>
            <person name="Hallab A."/>
            <person name="Hartog M."/>
            <person name="Hua A."/>
            <person name="Humphray S.J."/>
            <person name="Jeong D.H."/>
            <person name="Jing Y."/>
            <person name="Jocker A."/>
            <person name="Kenton S.M."/>
            <person name="Kim D.J."/>
            <person name="Klee K."/>
            <person name="Lai H."/>
            <person name="Lang C."/>
            <person name="Lin S."/>
            <person name="Macmil S.L."/>
            <person name="Magdelenat G."/>
            <person name="Matthews L."/>
            <person name="McCorrison J."/>
            <person name="Monaghan E.L."/>
            <person name="Mun J.H."/>
            <person name="Najar F.Z."/>
            <person name="Nicholson C."/>
            <person name="Noirot C."/>
            <person name="O'Bleness M."/>
            <person name="Paule C.R."/>
            <person name="Poulain J."/>
            <person name="Prion F."/>
            <person name="Qin B."/>
            <person name="Qu C."/>
            <person name="Retzel E.F."/>
            <person name="Riddle C."/>
            <person name="Sallet E."/>
            <person name="Samain S."/>
            <person name="Samson N."/>
            <person name="Sanders I."/>
            <person name="Saurat O."/>
            <person name="Scarpelli C."/>
            <person name="Schiex T."/>
            <person name="Segurens B."/>
            <person name="Severin A.J."/>
            <person name="Sherrier D.J."/>
            <person name="Shi R."/>
            <person name="Sims S."/>
            <person name="Singer S.R."/>
            <person name="Sinharoy S."/>
            <person name="Sterck L."/>
            <person name="Viollet A."/>
            <person name="Wang B.B."/>
            <person name="Wang K."/>
            <person name="Wang M."/>
            <person name="Wang X."/>
            <person name="Warfsmann J."/>
            <person name="Weissenbach J."/>
            <person name="White D.D."/>
            <person name="White J.D."/>
            <person name="Wiley G.B."/>
            <person name="Wincker P."/>
            <person name="Xing Y."/>
            <person name="Yang L."/>
            <person name="Yao Z."/>
            <person name="Ying F."/>
            <person name="Zhai J."/>
            <person name="Zhou L."/>
            <person name="Zuber A."/>
            <person name="Denarie J."/>
            <person name="Dixon R.A."/>
            <person name="May G.D."/>
            <person name="Schwartz D.C."/>
            <person name="Rogers J."/>
            <person name="Quetier F."/>
            <person name="Town C.D."/>
            <person name="Roe B.A."/>
        </authorList>
    </citation>
    <scope>NUCLEOTIDE SEQUENCE [LARGE SCALE GENOMIC DNA]</scope>
    <source>
        <strain evidence="1">A17</strain>
        <strain evidence="2 3">cv. Jemalong A17</strain>
    </source>
</reference>
<dbReference type="Proteomes" id="UP000002051">
    <property type="component" value="Chromosome 2"/>
</dbReference>
<reference evidence="2" key="3">
    <citation type="submission" date="2015-04" db="UniProtKB">
        <authorList>
            <consortium name="EnsemblPlants"/>
        </authorList>
    </citation>
    <scope>IDENTIFICATION</scope>
    <source>
        <strain evidence="2">cv. Jemalong A17</strain>
    </source>
</reference>
<gene>
    <name evidence="1" type="ordered locus">MTR_2g058430</name>
</gene>
<dbReference type="Gene3D" id="2.120.10.30">
    <property type="entry name" value="TolB, C-terminal domain"/>
    <property type="match status" value="1"/>
</dbReference>
<keyword evidence="3" id="KW-1185">Reference proteome</keyword>
<dbReference type="HOGENOM" id="CLU_1051153_0_0_1"/>
<protein>
    <submittedName>
        <fullName evidence="1 2">Uncharacterized protein</fullName>
    </submittedName>
</protein>
<sequence>MVFIPVPYLQMHLNLLFYATSKHDVHTGFNLDLEAGTNSWEGYTSPSKLISELQEICGRPMGLSSDYKTRELYIADAYYGLVKVSYDGGAATQLVSNILGNPFGFLAGVDVDPNTGIVYFMEASYYHKIRCIQTSFAMLQVNITCKLVSSSDWKLVQMKWYAHNRGNIRSNKNSCEHIKTPTLQICPNEVLDNSSLASKVRIDYNHEGCRISWKRTWSISICGIDDPRWTMRDGQKCGSRFEDDSVTSLRELCTCNHHNTQVPRV</sequence>
<dbReference type="AlphaFoldDB" id="G7IQK8"/>
<proteinExistence type="predicted"/>